<keyword evidence="1" id="KW-1133">Transmembrane helix</keyword>
<sequence>DKKRKELEEAQELRLNLQGFGLGLREATQAQAQGPTRRAAPPHRGDEEFFKLFAPLCRALPELPKLPVLSLWLGEHGSRFGSGLGGPFRSARSGEEETLSSLPLAGDDEARDLAAGLGQQTELERLTLELWQNSLGRGPQLRAPRSAFWISSLLAAASHLGVGPAGVSESWIHAAAFLRFPPPISFPFAVPRDEGAKAVASALARLTELKELGLYLAWNKIGSGDRSLGSLFSVKPIPMPKFEETGDAGATAVVESLRELPQLTEVGVYLEKNDLGNEEQKKLRATFDALPVRLSLGALVVAFVPSASDLAPKKAEVAPWWYAKRISPWAALGFILGLGTFALPQAIFA</sequence>
<proteinExistence type="predicted"/>
<dbReference type="Gene3D" id="3.80.10.10">
    <property type="entry name" value="Ribonuclease Inhibitor"/>
    <property type="match status" value="1"/>
</dbReference>
<accession>A0A812UJ89</accession>
<dbReference type="SUPFAM" id="SSF52047">
    <property type="entry name" value="RNI-like"/>
    <property type="match status" value="1"/>
</dbReference>
<feature type="transmembrane region" description="Helical" evidence="1">
    <location>
        <begin position="328"/>
        <end position="348"/>
    </location>
</feature>
<feature type="non-terminal residue" evidence="2">
    <location>
        <position position="349"/>
    </location>
</feature>
<keyword evidence="1" id="KW-0472">Membrane</keyword>
<name>A0A812UJ89_9DINO</name>
<evidence type="ECO:0000313" key="3">
    <source>
        <dbReference type="Proteomes" id="UP000601435"/>
    </source>
</evidence>
<comment type="caution">
    <text evidence="2">The sequence shown here is derived from an EMBL/GenBank/DDBJ whole genome shotgun (WGS) entry which is preliminary data.</text>
</comment>
<keyword evidence="1" id="KW-0812">Transmembrane</keyword>
<dbReference type="AlphaFoldDB" id="A0A812UJ89"/>
<dbReference type="InterPro" id="IPR032675">
    <property type="entry name" value="LRR_dom_sf"/>
</dbReference>
<protein>
    <submittedName>
        <fullName evidence="2">NLRC3 protein</fullName>
    </submittedName>
</protein>
<keyword evidence="3" id="KW-1185">Reference proteome</keyword>
<feature type="transmembrane region" description="Helical" evidence="1">
    <location>
        <begin position="290"/>
        <end position="308"/>
    </location>
</feature>
<organism evidence="2 3">
    <name type="scientific">Symbiodinium necroappetens</name>
    <dbReference type="NCBI Taxonomy" id="1628268"/>
    <lineage>
        <taxon>Eukaryota</taxon>
        <taxon>Sar</taxon>
        <taxon>Alveolata</taxon>
        <taxon>Dinophyceae</taxon>
        <taxon>Suessiales</taxon>
        <taxon>Symbiodiniaceae</taxon>
        <taxon>Symbiodinium</taxon>
    </lineage>
</organism>
<gene>
    <name evidence="2" type="primary">NLRC3</name>
    <name evidence="2" type="ORF">SNEC2469_LOCUS16552</name>
</gene>
<reference evidence="2" key="1">
    <citation type="submission" date="2021-02" db="EMBL/GenBank/DDBJ databases">
        <authorList>
            <person name="Dougan E. K."/>
            <person name="Rhodes N."/>
            <person name="Thang M."/>
            <person name="Chan C."/>
        </authorList>
    </citation>
    <scope>NUCLEOTIDE SEQUENCE</scope>
</reference>
<evidence type="ECO:0000313" key="2">
    <source>
        <dbReference type="EMBL" id="CAE7568361.1"/>
    </source>
</evidence>
<dbReference type="EMBL" id="CAJNJA010026981">
    <property type="protein sequence ID" value="CAE7568361.1"/>
    <property type="molecule type" value="Genomic_DNA"/>
</dbReference>
<evidence type="ECO:0000256" key="1">
    <source>
        <dbReference type="SAM" id="Phobius"/>
    </source>
</evidence>
<dbReference type="OrthoDB" id="293301at2759"/>
<dbReference type="Proteomes" id="UP000601435">
    <property type="component" value="Unassembled WGS sequence"/>
</dbReference>